<keyword evidence="4" id="KW-0548">Nucleotidyltransferase</keyword>
<evidence type="ECO:0000256" key="2">
    <source>
        <dbReference type="SAM" id="MobiDB-lite"/>
    </source>
</evidence>
<evidence type="ECO:0000259" key="3">
    <source>
        <dbReference type="Pfam" id="PF00078"/>
    </source>
</evidence>
<dbReference type="InterPro" id="IPR043128">
    <property type="entry name" value="Rev_trsase/Diguanyl_cyclase"/>
</dbReference>
<dbReference type="InterPro" id="IPR053134">
    <property type="entry name" value="RNA-dir_DNA_polymerase"/>
</dbReference>
<evidence type="ECO:0000256" key="1">
    <source>
        <dbReference type="SAM" id="Coils"/>
    </source>
</evidence>
<dbReference type="InterPro" id="IPR000477">
    <property type="entry name" value="RT_dom"/>
</dbReference>
<keyword evidence="5" id="KW-1185">Reference proteome</keyword>
<keyword evidence="4" id="KW-0695">RNA-directed DNA polymerase</keyword>
<dbReference type="Pfam" id="PF00078">
    <property type="entry name" value="RVT_1"/>
    <property type="match status" value="1"/>
</dbReference>
<reference evidence="4" key="2">
    <citation type="submission" date="2022-01" db="EMBL/GenBank/DDBJ databases">
        <authorList>
            <person name="Yamashiro T."/>
            <person name="Shiraishi A."/>
            <person name="Satake H."/>
            <person name="Nakayama K."/>
        </authorList>
    </citation>
    <scope>NUCLEOTIDE SEQUENCE</scope>
</reference>
<name>A0ABQ5GVP0_9ASTR</name>
<feature type="coiled-coil region" evidence="1">
    <location>
        <begin position="41"/>
        <end position="124"/>
    </location>
</feature>
<evidence type="ECO:0000313" key="5">
    <source>
        <dbReference type="Proteomes" id="UP001151760"/>
    </source>
</evidence>
<dbReference type="InterPro" id="IPR043502">
    <property type="entry name" value="DNA/RNA_pol_sf"/>
</dbReference>
<dbReference type="Gene3D" id="3.30.70.270">
    <property type="match status" value="1"/>
</dbReference>
<dbReference type="PANTHER" id="PTHR24559:SF444">
    <property type="entry name" value="REVERSE TRANSCRIPTASE DOMAIN-CONTAINING PROTEIN"/>
    <property type="match status" value="1"/>
</dbReference>
<dbReference type="PANTHER" id="PTHR24559">
    <property type="entry name" value="TRANSPOSON TY3-I GAG-POL POLYPROTEIN"/>
    <property type="match status" value="1"/>
</dbReference>
<sequence length="854" mass="96574">MAISSSSSSSSSDNKVQNYSKQCLESFKTLQKNFDSEREKHNRAKLEIQGYELALESLESRILGHEKNEMAWGEKYEFQNYDLKCREIKINNLKTELEKVVKERDELKVKIEKWEESSKSLNKLLNSQMNANDKNGLGYGTQMDEMSNKFETDSEISMSIFEVRSSDEEITSANDRFSKADGYHAVPPPITGNFLTPRADISFAGLDEFAIRKKIIESKTTELKTDTSKSKTSETVGNTNEVNIEKPKSVYESVVSTPNINREKVIIEDWNSDDEDDVSEVIPETQTVKTQVDKIGQISKKEGIGFKKIKACFVCKSTDHLIRDCDFHEKRMAKQVELNKLKGKGTGQGEKRPVWNNVQRLNHQNNFVPKAVLTKTGRFPVNAARQNLSSQATATSTARKVNTARPIVNEIRPRNNFFKSHSPNRRPFNRPTASKANPVKVNGVNTAKGNAVKSDVKGNWENVVKPSARCEWRPINVLDNVSKDSASMILKRVDYIDAHELAIPGQTATGKESSNPFMAGSLPKTIHFCDSLQSDEDSDDASKQGRIDIGDIDTDAEITLIDETQGRINDIIADEDITLIPKLIIKQLKISRNVKFPVAGGILTLKSSKIIPIECAAVSRPEGQPPVVNQVAEERINVAIDLEYPEQTIMIGSTLTKEVRNKLCDLLQRKLDVFAWNPAEMSGVTRNIAEHRLNIREGCPPVRQKRRGQAADRNQAIQEEVEKLVEADFKDLNKACPKDGYPLPEIDWKVESLCAFPFKCFLDAYKGYHQIKMAKEDEEKTTFITSQGIFFYSKMPFGLRNARATYQRLVDKAFYKQIGRNLEVYVDDLVIKSCTEDEIIREIEETFKTLREIN</sequence>
<dbReference type="Proteomes" id="UP001151760">
    <property type="component" value="Unassembled WGS sequence"/>
</dbReference>
<dbReference type="GO" id="GO:0003964">
    <property type="term" value="F:RNA-directed DNA polymerase activity"/>
    <property type="evidence" value="ECO:0007669"/>
    <property type="project" value="UniProtKB-KW"/>
</dbReference>
<protein>
    <submittedName>
        <fullName evidence="4">Reverse transcriptase domain-containing protein</fullName>
    </submittedName>
</protein>
<dbReference type="EMBL" id="BQNB010018884">
    <property type="protein sequence ID" value="GJT79286.1"/>
    <property type="molecule type" value="Genomic_DNA"/>
</dbReference>
<organism evidence="4 5">
    <name type="scientific">Tanacetum coccineum</name>
    <dbReference type="NCBI Taxonomy" id="301880"/>
    <lineage>
        <taxon>Eukaryota</taxon>
        <taxon>Viridiplantae</taxon>
        <taxon>Streptophyta</taxon>
        <taxon>Embryophyta</taxon>
        <taxon>Tracheophyta</taxon>
        <taxon>Spermatophyta</taxon>
        <taxon>Magnoliopsida</taxon>
        <taxon>eudicotyledons</taxon>
        <taxon>Gunneridae</taxon>
        <taxon>Pentapetalae</taxon>
        <taxon>asterids</taxon>
        <taxon>campanulids</taxon>
        <taxon>Asterales</taxon>
        <taxon>Asteraceae</taxon>
        <taxon>Asteroideae</taxon>
        <taxon>Anthemideae</taxon>
        <taxon>Anthemidinae</taxon>
        <taxon>Tanacetum</taxon>
    </lineage>
</organism>
<accession>A0ABQ5GVP0</accession>
<feature type="region of interest" description="Disordered" evidence="2">
    <location>
        <begin position="415"/>
        <end position="443"/>
    </location>
</feature>
<dbReference type="Gene3D" id="3.10.10.10">
    <property type="entry name" value="HIV Type 1 Reverse Transcriptase, subunit A, domain 1"/>
    <property type="match status" value="1"/>
</dbReference>
<keyword evidence="4" id="KW-0808">Transferase</keyword>
<dbReference type="SUPFAM" id="SSF56672">
    <property type="entry name" value="DNA/RNA polymerases"/>
    <property type="match status" value="1"/>
</dbReference>
<proteinExistence type="predicted"/>
<reference evidence="4" key="1">
    <citation type="journal article" date="2022" name="Int. J. Mol. Sci.">
        <title>Draft Genome of Tanacetum Coccineum: Genomic Comparison of Closely Related Tanacetum-Family Plants.</title>
        <authorList>
            <person name="Yamashiro T."/>
            <person name="Shiraishi A."/>
            <person name="Nakayama K."/>
            <person name="Satake H."/>
        </authorList>
    </citation>
    <scope>NUCLEOTIDE SEQUENCE</scope>
</reference>
<feature type="domain" description="Reverse transcriptase" evidence="3">
    <location>
        <begin position="725"/>
        <end position="853"/>
    </location>
</feature>
<dbReference type="CDD" id="cd01647">
    <property type="entry name" value="RT_LTR"/>
    <property type="match status" value="1"/>
</dbReference>
<comment type="caution">
    <text evidence="4">The sequence shown here is derived from an EMBL/GenBank/DDBJ whole genome shotgun (WGS) entry which is preliminary data.</text>
</comment>
<gene>
    <name evidence="4" type="ORF">Tco_1053628</name>
</gene>
<keyword evidence="1" id="KW-0175">Coiled coil</keyword>
<evidence type="ECO:0000313" key="4">
    <source>
        <dbReference type="EMBL" id="GJT79286.1"/>
    </source>
</evidence>